<reference evidence="4" key="1">
    <citation type="journal article" date="2018" name="Nat. Microbiol.">
        <title>Leveraging single-cell genomics to expand the fungal tree of life.</title>
        <authorList>
            <person name="Ahrendt S.R."/>
            <person name="Quandt C.A."/>
            <person name="Ciobanu D."/>
            <person name="Clum A."/>
            <person name="Salamov A."/>
            <person name="Andreopoulos B."/>
            <person name="Cheng J.F."/>
            <person name="Woyke T."/>
            <person name="Pelin A."/>
            <person name="Henrissat B."/>
            <person name="Reynolds N.K."/>
            <person name="Benny G.L."/>
            <person name="Smith M.E."/>
            <person name="James T.Y."/>
            <person name="Grigoriev I.V."/>
        </authorList>
    </citation>
    <scope>NUCLEOTIDE SEQUENCE [LARGE SCALE GENOMIC DNA]</scope>
</reference>
<evidence type="ECO:0000313" key="3">
    <source>
        <dbReference type="EMBL" id="RKP11459.1"/>
    </source>
</evidence>
<feature type="region of interest" description="Disordered" evidence="1">
    <location>
        <begin position="55"/>
        <end position="88"/>
    </location>
</feature>
<dbReference type="SUPFAM" id="SSF54495">
    <property type="entry name" value="UBC-like"/>
    <property type="match status" value="1"/>
</dbReference>
<accession>A0A4V1IXL3</accession>
<gene>
    <name evidence="3" type="ORF">BJ684DRAFT_21969</name>
</gene>
<proteinExistence type="predicted"/>
<protein>
    <recommendedName>
        <fullName evidence="2">UBC core domain-containing protein</fullName>
    </recommendedName>
</protein>
<evidence type="ECO:0000259" key="2">
    <source>
        <dbReference type="PROSITE" id="PS50127"/>
    </source>
</evidence>
<keyword evidence="4" id="KW-1185">Reference proteome</keyword>
<evidence type="ECO:0000256" key="1">
    <source>
        <dbReference type="SAM" id="MobiDB-lite"/>
    </source>
</evidence>
<dbReference type="PROSITE" id="PS50127">
    <property type="entry name" value="UBC_2"/>
    <property type="match status" value="1"/>
</dbReference>
<organism evidence="3 4">
    <name type="scientific">Piptocephalis cylindrospora</name>
    <dbReference type="NCBI Taxonomy" id="1907219"/>
    <lineage>
        <taxon>Eukaryota</taxon>
        <taxon>Fungi</taxon>
        <taxon>Fungi incertae sedis</taxon>
        <taxon>Zoopagomycota</taxon>
        <taxon>Zoopagomycotina</taxon>
        <taxon>Zoopagomycetes</taxon>
        <taxon>Zoopagales</taxon>
        <taxon>Piptocephalidaceae</taxon>
        <taxon>Piptocephalis</taxon>
    </lineage>
</organism>
<dbReference type="InterPro" id="IPR000608">
    <property type="entry name" value="UBC"/>
</dbReference>
<dbReference type="InterPro" id="IPR016135">
    <property type="entry name" value="UBQ-conjugating_enzyme/RWD"/>
</dbReference>
<name>A0A4V1IXL3_9FUNG</name>
<sequence length="88" mass="9870">MFDMINIFEVFLPQLLRYPNASDPLNGDAASLFIRDKEAYEAKAREYVKLYGTPEAMAAGEEDESSEEDEMSSVESFSDSDEAANMDL</sequence>
<evidence type="ECO:0000313" key="4">
    <source>
        <dbReference type="Proteomes" id="UP000267251"/>
    </source>
</evidence>
<dbReference type="OrthoDB" id="269518at2759"/>
<feature type="domain" description="UBC core" evidence="2">
    <location>
        <begin position="1"/>
        <end position="53"/>
    </location>
</feature>
<feature type="compositionally biased region" description="Acidic residues" evidence="1">
    <location>
        <begin position="60"/>
        <end position="88"/>
    </location>
</feature>
<dbReference type="EMBL" id="KZ988892">
    <property type="protein sequence ID" value="RKP11459.1"/>
    <property type="molecule type" value="Genomic_DNA"/>
</dbReference>
<dbReference type="AlphaFoldDB" id="A0A4V1IXL3"/>
<dbReference type="Gene3D" id="3.10.110.10">
    <property type="entry name" value="Ubiquitin Conjugating Enzyme"/>
    <property type="match status" value="1"/>
</dbReference>
<dbReference type="Proteomes" id="UP000267251">
    <property type="component" value="Unassembled WGS sequence"/>
</dbReference>